<keyword evidence="3" id="KW-1185">Reference proteome</keyword>
<evidence type="ECO:0000313" key="3">
    <source>
        <dbReference type="Proteomes" id="UP001172102"/>
    </source>
</evidence>
<sequence>MAYHRNQDGAAHYRASSPHSPRPVRISNHHRPGSSSSTLSLDHHVGDFVTRNLLPTMLGSSARPMKVIMNFGHLTVEDDIEASHYYGGHRASSPNAIIYNAPGGSLALDKADPGRWVSGARRVAAAELVPVSGSRRYGGRRVSVEREREYLGGGRRYWDAVKHIAPPSHTGHNWWRRDWAGGEGRGRRERGRDWGRGRKYYSSDSEVW</sequence>
<name>A0AA40AS78_9PEZI</name>
<comment type="caution">
    <text evidence="2">The sequence shown here is derived from an EMBL/GenBank/DDBJ whole genome shotgun (WGS) entry which is preliminary data.</text>
</comment>
<reference evidence="2" key="1">
    <citation type="submission" date="2023-06" db="EMBL/GenBank/DDBJ databases">
        <title>Genome-scale phylogeny and comparative genomics of the fungal order Sordariales.</title>
        <authorList>
            <consortium name="Lawrence Berkeley National Laboratory"/>
            <person name="Hensen N."/>
            <person name="Bonometti L."/>
            <person name="Westerberg I."/>
            <person name="Brannstrom I.O."/>
            <person name="Guillou S."/>
            <person name="Cros-Aarteil S."/>
            <person name="Calhoun S."/>
            <person name="Haridas S."/>
            <person name="Kuo A."/>
            <person name="Mondo S."/>
            <person name="Pangilinan J."/>
            <person name="Riley R."/>
            <person name="Labutti K."/>
            <person name="Andreopoulos B."/>
            <person name="Lipzen A."/>
            <person name="Chen C."/>
            <person name="Yanf M."/>
            <person name="Daum C."/>
            <person name="Ng V."/>
            <person name="Clum A."/>
            <person name="Steindorff A."/>
            <person name="Ohm R."/>
            <person name="Martin F."/>
            <person name="Silar P."/>
            <person name="Natvig D."/>
            <person name="Lalanne C."/>
            <person name="Gautier V."/>
            <person name="Ament-Velasquez S.L."/>
            <person name="Kruys A."/>
            <person name="Hutchinson M.I."/>
            <person name="Powell A.J."/>
            <person name="Barry K."/>
            <person name="Miller A.N."/>
            <person name="Grigoriev I.V."/>
            <person name="Debuchy R."/>
            <person name="Gladieux P."/>
            <person name="Thoren M.H."/>
            <person name="Johannesson H."/>
        </authorList>
    </citation>
    <scope>NUCLEOTIDE SEQUENCE</scope>
    <source>
        <strain evidence="2">SMH4607-1</strain>
    </source>
</reference>
<accession>A0AA40AS78</accession>
<proteinExistence type="predicted"/>
<feature type="compositionally biased region" description="Basic and acidic residues" evidence="1">
    <location>
        <begin position="182"/>
        <end position="196"/>
    </location>
</feature>
<evidence type="ECO:0000256" key="1">
    <source>
        <dbReference type="SAM" id="MobiDB-lite"/>
    </source>
</evidence>
<dbReference type="Proteomes" id="UP001172102">
    <property type="component" value="Unassembled WGS sequence"/>
</dbReference>
<feature type="region of interest" description="Disordered" evidence="1">
    <location>
        <begin position="1"/>
        <end position="41"/>
    </location>
</feature>
<dbReference type="AlphaFoldDB" id="A0AA40AS78"/>
<protein>
    <submittedName>
        <fullName evidence="2">Uncharacterized protein</fullName>
    </submittedName>
</protein>
<feature type="region of interest" description="Disordered" evidence="1">
    <location>
        <begin position="182"/>
        <end position="208"/>
    </location>
</feature>
<dbReference type="EMBL" id="JAUKUA010000003">
    <property type="protein sequence ID" value="KAK0721044.1"/>
    <property type="molecule type" value="Genomic_DNA"/>
</dbReference>
<organism evidence="2 3">
    <name type="scientific">Lasiosphaeris hirsuta</name>
    <dbReference type="NCBI Taxonomy" id="260670"/>
    <lineage>
        <taxon>Eukaryota</taxon>
        <taxon>Fungi</taxon>
        <taxon>Dikarya</taxon>
        <taxon>Ascomycota</taxon>
        <taxon>Pezizomycotina</taxon>
        <taxon>Sordariomycetes</taxon>
        <taxon>Sordariomycetidae</taxon>
        <taxon>Sordariales</taxon>
        <taxon>Lasiosphaeriaceae</taxon>
        <taxon>Lasiosphaeris</taxon>
    </lineage>
</organism>
<gene>
    <name evidence="2" type="ORF">B0H67DRAFT_663687</name>
</gene>
<evidence type="ECO:0000313" key="2">
    <source>
        <dbReference type="EMBL" id="KAK0721044.1"/>
    </source>
</evidence>